<comment type="catalytic activity">
    <reaction evidence="6">
        <text>a 2'-deoxyadenosine in DNA + S-adenosyl-L-methionine = an N(6)-methyl-2'-deoxyadenosine in DNA + S-adenosyl-L-homocysteine + H(+)</text>
        <dbReference type="Rhea" id="RHEA:15197"/>
        <dbReference type="Rhea" id="RHEA-COMP:12418"/>
        <dbReference type="Rhea" id="RHEA-COMP:12419"/>
        <dbReference type="ChEBI" id="CHEBI:15378"/>
        <dbReference type="ChEBI" id="CHEBI:57856"/>
        <dbReference type="ChEBI" id="CHEBI:59789"/>
        <dbReference type="ChEBI" id="CHEBI:90615"/>
        <dbReference type="ChEBI" id="CHEBI:90616"/>
        <dbReference type="EC" id="2.1.1.72"/>
    </reaction>
</comment>
<keyword evidence="3 7" id="KW-0489">Methyltransferase</keyword>
<dbReference type="PANTHER" id="PTHR30481:SF3">
    <property type="entry name" value="DNA ADENINE METHYLASE"/>
    <property type="match status" value="1"/>
</dbReference>
<evidence type="ECO:0000256" key="3">
    <source>
        <dbReference type="ARBA" id="ARBA00022603"/>
    </source>
</evidence>
<dbReference type="PANTHER" id="PTHR30481">
    <property type="entry name" value="DNA ADENINE METHYLASE"/>
    <property type="match status" value="1"/>
</dbReference>
<dbReference type="InterPro" id="IPR023095">
    <property type="entry name" value="Ade_MeTrfase_dom_2"/>
</dbReference>
<dbReference type="GeneID" id="29673255"/>
<dbReference type="AlphaFoldDB" id="D1AX51"/>
<name>D1AX51_STRM9</name>
<dbReference type="GO" id="GO:0006298">
    <property type="term" value="P:mismatch repair"/>
    <property type="evidence" value="ECO:0007669"/>
    <property type="project" value="TreeGrafter"/>
</dbReference>
<dbReference type="Proteomes" id="UP000002072">
    <property type="component" value="Chromosome"/>
</dbReference>
<dbReference type="Pfam" id="PF02086">
    <property type="entry name" value="MethyltransfD12"/>
    <property type="match status" value="1"/>
</dbReference>
<dbReference type="PRINTS" id="PR00505">
    <property type="entry name" value="D12N6MTFRASE"/>
</dbReference>
<dbReference type="Gene3D" id="3.40.50.150">
    <property type="entry name" value="Vaccinia Virus protein VP39"/>
    <property type="match status" value="2"/>
</dbReference>
<evidence type="ECO:0000256" key="5">
    <source>
        <dbReference type="ARBA" id="ARBA00022691"/>
    </source>
</evidence>
<evidence type="ECO:0000256" key="6">
    <source>
        <dbReference type="ARBA" id="ARBA00047942"/>
    </source>
</evidence>
<dbReference type="GO" id="GO:0009307">
    <property type="term" value="P:DNA restriction-modification system"/>
    <property type="evidence" value="ECO:0007669"/>
    <property type="project" value="InterPro"/>
</dbReference>
<dbReference type="EC" id="2.1.1.72" evidence="2"/>
<dbReference type="Gene3D" id="1.10.1020.10">
    <property type="entry name" value="Adenine-specific Methyltransferase, Domain 2"/>
    <property type="match status" value="2"/>
</dbReference>
<dbReference type="eggNOG" id="COG0338">
    <property type="taxonomic scope" value="Bacteria"/>
</dbReference>
<dbReference type="InterPro" id="IPR029063">
    <property type="entry name" value="SAM-dependent_MTases_sf"/>
</dbReference>
<gene>
    <name evidence="7" type="ordered locus">Smon_0394</name>
</gene>
<dbReference type="GO" id="GO:1904047">
    <property type="term" value="F:S-adenosyl-L-methionine binding"/>
    <property type="evidence" value="ECO:0007669"/>
    <property type="project" value="TreeGrafter"/>
</dbReference>
<keyword evidence="4" id="KW-0808">Transferase</keyword>
<accession>D1AX51</accession>
<dbReference type="InterPro" id="IPR002052">
    <property type="entry name" value="DNA_methylase_N6_adenine_CS"/>
</dbReference>
<organism evidence="7 8">
    <name type="scientific">Streptobacillus moniliformis (strain ATCC 14647 / DSM 12112 / NCTC 10651 / 9901)</name>
    <dbReference type="NCBI Taxonomy" id="519441"/>
    <lineage>
        <taxon>Bacteria</taxon>
        <taxon>Fusobacteriati</taxon>
        <taxon>Fusobacteriota</taxon>
        <taxon>Fusobacteriia</taxon>
        <taxon>Fusobacteriales</taxon>
        <taxon>Leptotrichiaceae</taxon>
        <taxon>Streptobacillus</taxon>
    </lineage>
</organism>
<dbReference type="SUPFAM" id="SSF53335">
    <property type="entry name" value="S-adenosyl-L-methionine-dependent methyltransferases"/>
    <property type="match status" value="1"/>
</dbReference>
<dbReference type="KEGG" id="smf:Smon_0394"/>
<dbReference type="STRING" id="519441.Smon_0394"/>
<keyword evidence="5" id="KW-0949">S-adenosyl-L-methionine</keyword>
<evidence type="ECO:0000256" key="1">
    <source>
        <dbReference type="ARBA" id="ARBA00006594"/>
    </source>
</evidence>
<reference evidence="7 8" key="1">
    <citation type="journal article" date="2009" name="Stand. Genomic Sci.">
        <title>Complete genome sequence of Streptobacillus moniliformis type strain (9901T).</title>
        <authorList>
            <person name="Nolan M."/>
            <person name="Gronow S."/>
            <person name="Lapidus A."/>
            <person name="Ivanova N."/>
            <person name="Copeland A."/>
            <person name="Lucas S."/>
            <person name="Del Rio T.G."/>
            <person name="Chen F."/>
            <person name="Tice H."/>
            <person name="Pitluck S."/>
            <person name="Cheng J.F."/>
            <person name="Sims D."/>
            <person name="Meincke L."/>
            <person name="Bruce D."/>
            <person name="Goodwin L."/>
            <person name="Brettin T."/>
            <person name="Han C."/>
            <person name="Detter J.C."/>
            <person name="Ovchinikova G."/>
            <person name="Pati A."/>
            <person name="Mavromatis K."/>
            <person name="Mikhailova N."/>
            <person name="Chen A."/>
            <person name="Palaniappan K."/>
            <person name="Land M."/>
            <person name="Hauser L."/>
            <person name="Chang Y.J."/>
            <person name="Jeffries C.D."/>
            <person name="Rohde M."/>
            <person name="Sproer C."/>
            <person name="Goker M."/>
            <person name="Bristow J."/>
            <person name="Eisen J.A."/>
            <person name="Markowitz V."/>
            <person name="Hugenholtz P."/>
            <person name="Kyrpides N.C."/>
            <person name="Klenk H.P."/>
            <person name="Chain P."/>
        </authorList>
    </citation>
    <scope>NUCLEOTIDE SEQUENCE [LARGE SCALE GENOMIC DNA]</scope>
    <source>
        <strain evidence="8">ATCC 14647 / DSM 12112 / NCTC 10651 / 9901</strain>
    </source>
</reference>
<sequence>MKSFLKYPGGKQKEIGIIRDNLPSKIYDYYEPFIGGGSVYLALDFEKKYYINDLSEDLINLYNCIKNQNELFFKELDKINYNIKLAKEISVKEAYDFYENYQNYDEFLTYFLTNAKIDDLDNLKNKLYISLNRKLKLIDRLDKRNIEKIDIFKNIKTGITSGLYVYYRELYNNLKYDSKKELKAALFYYIRDFCYSSMFRYNSFGEFNVPYGGISYDNKNLDSKIEFLKNENVVSKLKKSKITNEDFEIFFRKNKPKKEDFIFLDPPYDTEFSTYDNNPFGLEDHIRLRDFCKNTEANFMLIIKETDFILELYKNFNIKKFKKNYTVSFKDRNKKDVNHLLITNY</sequence>
<proteinExistence type="inferred from homology"/>
<dbReference type="OrthoDB" id="9805629at2"/>
<dbReference type="EMBL" id="CP001779">
    <property type="protein sequence ID" value="ACZ00877.1"/>
    <property type="molecule type" value="Genomic_DNA"/>
</dbReference>
<evidence type="ECO:0000256" key="4">
    <source>
        <dbReference type="ARBA" id="ARBA00022679"/>
    </source>
</evidence>
<dbReference type="REBASE" id="22736">
    <property type="entry name" value="M.SmoLV"/>
</dbReference>
<evidence type="ECO:0000256" key="2">
    <source>
        <dbReference type="ARBA" id="ARBA00011900"/>
    </source>
</evidence>
<dbReference type="HOGENOM" id="CLU_063430_0_0_0"/>
<dbReference type="GO" id="GO:0032259">
    <property type="term" value="P:methylation"/>
    <property type="evidence" value="ECO:0007669"/>
    <property type="project" value="UniProtKB-KW"/>
</dbReference>
<keyword evidence="8" id="KW-1185">Reference proteome</keyword>
<dbReference type="InterPro" id="IPR012327">
    <property type="entry name" value="MeTrfase_D12"/>
</dbReference>
<dbReference type="RefSeq" id="WP_012858434.1">
    <property type="nucleotide sequence ID" value="NC_013515.1"/>
</dbReference>
<protein>
    <recommendedName>
        <fullName evidence="2">site-specific DNA-methyltransferase (adenine-specific)</fullName>
        <ecNumber evidence="2">2.1.1.72</ecNumber>
    </recommendedName>
</protein>
<evidence type="ECO:0000313" key="8">
    <source>
        <dbReference type="Proteomes" id="UP000002072"/>
    </source>
</evidence>
<evidence type="ECO:0000313" key="7">
    <source>
        <dbReference type="EMBL" id="ACZ00877.1"/>
    </source>
</evidence>
<dbReference type="PROSITE" id="PS00092">
    <property type="entry name" value="N6_MTASE"/>
    <property type="match status" value="1"/>
</dbReference>
<dbReference type="GO" id="GO:0009007">
    <property type="term" value="F:site-specific DNA-methyltransferase (adenine-specific) activity"/>
    <property type="evidence" value="ECO:0007669"/>
    <property type="project" value="UniProtKB-EC"/>
</dbReference>
<dbReference type="GO" id="GO:0043565">
    <property type="term" value="F:sequence-specific DNA binding"/>
    <property type="evidence" value="ECO:0007669"/>
    <property type="project" value="TreeGrafter"/>
</dbReference>
<comment type="similarity">
    <text evidence="1">Belongs to the N(4)/N(6)-methyltransferase family.</text>
</comment>